<feature type="region of interest" description="Disordered" evidence="1">
    <location>
        <begin position="267"/>
        <end position="305"/>
    </location>
</feature>
<dbReference type="Proteomes" id="UP000594638">
    <property type="component" value="Unassembled WGS sequence"/>
</dbReference>
<gene>
    <name evidence="2" type="ORF">OLEA9_A031282</name>
</gene>
<evidence type="ECO:0000313" key="3">
    <source>
        <dbReference type="Proteomes" id="UP000594638"/>
    </source>
</evidence>
<dbReference type="AlphaFoldDB" id="A0A8S0TX15"/>
<keyword evidence="3" id="KW-1185">Reference proteome</keyword>
<dbReference type="EMBL" id="CACTIH010007347">
    <property type="protein sequence ID" value="CAA3010590.1"/>
    <property type="molecule type" value="Genomic_DNA"/>
</dbReference>
<evidence type="ECO:0000256" key="1">
    <source>
        <dbReference type="SAM" id="MobiDB-lite"/>
    </source>
</evidence>
<name>A0A8S0TX15_OLEEU</name>
<organism evidence="2 3">
    <name type="scientific">Olea europaea subsp. europaea</name>
    <dbReference type="NCBI Taxonomy" id="158383"/>
    <lineage>
        <taxon>Eukaryota</taxon>
        <taxon>Viridiplantae</taxon>
        <taxon>Streptophyta</taxon>
        <taxon>Embryophyta</taxon>
        <taxon>Tracheophyta</taxon>
        <taxon>Spermatophyta</taxon>
        <taxon>Magnoliopsida</taxon>
        <taxon>eudicotyledons</taxon>
        <taxon>Gunneridae</taxon>
        <taxon>Pentapetalae</taxon>
        <taxon>asterids</taxon>
        <taxon>lamiids</taxon>
        <taxon>Lamiales</taxon>
        <taxon>Oleaceae</taxon>
        <taxon>Oleeae</taxon>
        <taxon>Olea</taxon>
    </lineage>
</organism>
<sequence>MASESSASSGRGLELVRMDEPIVMTSSEVAEAILGERTFGRGRIARQIPLCIGGHSIDLILPEPDERACYPRPGCVAISEAILRAGLRLPIHHFFRMRRHLGVEMPFSVFQTLYIPKVIAGRDKTRGWYYLTSWGSLTPFVLDLSSSIKEWKSSWCWAVGRWDMMEGDPLAPLTVPTKYSSLSTLPRCELSSDNFEMIFVIYRLPSKKKSVHRLIRKNLHFVTHDLMASQDNFNKKMPLRPDFKTIQKMMAETRALKTSSSAYKKQMEDLVDANKRLPSPTKEEVPEDPEANLLRKGKKPAAPSK</sequence>
<protein>
    <submittedName>
        <fullName evidence="2">Uncharacterized protein</fullName>
    </submittedName>
</protein>
<comment type="caution">
    <text evidence="2">The sequence shown here is derived from an EMBL/GenBank/DDBJ whole genome shotgun (WGS) entry which is preliminary data.</text>
</comment>
<accession>A0A8S0TX15</accession>
<reference evidence="2 3" key="1">
    <citation type="submission" date="2019-12" db="EMBL/GenBank/DDBJ databases">
        <authorList>
            <person name="Alioto T."/>
            <person name="Alioto T."/>
            <person name="Gomez Garrido J."/>
        </authorList>
    </citation>
    <scope>NUCLEOTIDE SEQUENCE [LARGE SCALE GENOMIC DNA]</scope>
</reference>
<evidence type="ECO:0000313" key="2">
    <source>
        <dbReference type="EMBL" id="CAA3010590.1"/>
    </source>
</evidence>
<proteinExistence type="predicted"/>
<dbReference type="Gramene" id="OE9A031282T1">
    <property type="protein sequence ID" value="OE9A031282C1"/>
    <property type="gene ID" value="OE9A031282"/>
</dbReference>